<feature type="transmembrane region" description="Helical" evidence="1">
    <location>
        <begin position="165"/>
        <end position="188"/>
    </location>
</feature>
<dbReference type="AlphaFoldDB" id="A0A2T8ICP0"/>
<dbReference type="EMBL" id="CM008052">
    <property type="protein sequence ID" value="PVH35441.1"/>
    <property type="molecule type" value="Genomic_DNA"/>
</dbReference>
<sequence>MPCHPLSSRCAPPSIARVYPLSWPHHALLVLRLCLFIARQSFVQLEKRGRQPCVAGQSIQPAAIRFLSRRKGGKAPRHPHPLSLAHRPALPGCLGCSFTSKATPSPYRRGDRATHLPPPLPPIRSRVRGFASTTRGRERESPEAVHQATCRGDAMCKLKFTRERVGCYLLVILVILLIIGVLFGLGVFRHGVDRIRDLGRNHTCFDCNRY</sequence>
<evidence type="ECO:0000256" key="1">
    <source>
        <dbReference type="SAM" id="Phobius"/>
    </source>
</evidence>
<keyword evidence="1" id="KW-1133">Transmembrane helix</keyword>
<gene>
    <name evidence="2" type="ORF">PAHAL_7G185600</name>
</gene>
<dbReference type="Gramene" id="PVH35441">
    <property type="protein sequence ID" value="PVH35441"/>
    <property type="gene ID" value="PAHAL_7G185600"/>
</dbReference>
<protein>
    <submittedName>
        <fullName evidence="2">Uncharacterized protein</fullName>
    </submittedName>
</protein>
<keyword evidence="1" id="KW-0812">Transmembrane</keyword>
<proteinExistence type="predicted"/>
<keyword evidence="1" id="KW-0472">Membrane</keyword>
<name>A0A2T8ICP0_9POAL</name>
<reference evidence="2" key="1">
    <citation type="submission" date="2018-04" db="EMBL/GenBank/DDBJ databases">
        <title>WGS assembly of Panicum hallii.</title>
        <authorList>
            <person name="Lovell J."/>
            <person name="Jenkins J."/>
            <person name="Lowry D."/>
            <person name="Mamidi S."/>
            <person name="Sreedasyam A."/>
            <person name="Weng X."/>
            <person name="Barry K."/>
            <person name="Bonette J."/>
            <person name="Campitelli B."/>
            <person name="Daum C."/>
            <person name="Gordon S."/>
            <person name="Gould B."/>
            <person name="Lipzen A."/>
            <person name="Macqueen A."/>
            <person name="Palacio-Mejia J."/>
            <person name="Plott C."/>
            <person name="Shakirov E."/>
            <person name="Shu S."/>
            <person name="Yoshinaga Y."/>
            <person name="Zane M."/>
            <person name="Rokhsar D."/>
            <person name="Grimwood J."/>
            <person name="Schmutz J."/>
            <person name="Juenger T."/>
        </authorList>
    </citation>
    <scope>NUCLEOTIDE SEQUENCE [LARGE SCALE GENOMIC DNA]</scope>
    <source>
        <strain evidence="2">FIL2</strain>
    </source>
</reference>
<dbReference type="Proteomes" id="UP000243499">
    <property type="component" value="Chromosome 7"/>
</dbReference>
<evidence type="ECO:0000313" key="2">
    <source>
        <dbReference type="EMBL" id="PVH35441.1"/>
    </source>
</evidence>
<accession>A0A2T8ICP0</accession>
<organism evidence="2">
    <name type="scientific">Panicum hallii</name>
    <dbReference type="NCBI Taxonomy" id="206008"/>
    <lineage>
        <taxon>Eukaryota</taxon>
        <taxon>Viridiplantae</taxon>
        <taxon>Streptophyta</taxon>
        <taxon>Embryophyta</taxon>
        <taxon>Tracheophyta</taxon>
        <taxon>Spermatophyta</taxon>
        <taxon>Magnoliopsida</taxon>
        <taxon>Liliopsida</taxon>
        <taxon>Poales</taxon>
        <taxon>Poaceae</taxon>
        <taxon>PACMAD clade</taxon>
        <taxon>Panicoideae</taxon>
        <taxon>Panicodae</taxon>
        <taxon>Paniceae</taxon>
        <taxon>Panicinae</taxon>
        <taxon>Panicum</taxon>
        <taxon>Panicum sect. Panicum</taxon>
    </lineage>
</organism>